<dbReference type="InterPro" id="IPR017853">
    <property type="entry name" value="GH"/>
</dbReference>
<dbReference type="EMBL" id="FMTS01000006">
    <property type="protein sequence ID" value="SCW76748.1"/>
    <property type="molecule type" value="Genomic_DNA"/>
</dbReference>
<keyword evidence="7" id="KW-1185">Reference proteome</keyword>
<dbReference type="Gene3D" id="3.40.50.1700">
    <property type="entry name" value="Glycoside hydrolase family 3 C-terminal domain"/>
    <property type="match status" value="1"/>
</dbReference>
<dbReference type="Proteomes" id="UP000199150">
    <property type="component" value="Unassembled WGS sequence"/>
</dbReference>
<reference evidence="7" key="1">
    <citation type="submission" date="2016-10" db="EMBL/GenBank/DDBJ databases">
        <authorList>
            <person name="Varghese N."/>
            <person name="Submissions S."/>
        </authorList>
    </citation>
    <scope>NUCLEOTIDE SEQUENCE [LARGE SCALE GENOMIC DNA]</scope>
    <source>
        <strain evidence="7">CGMCC 1.3431</strain>
    </source>
</reference>
<dbReference type="Pfam" id="PF18559">
    <property type="entry name" value="Exop_C"/>
    <property type="match status" value="1"/>
</dbReference>
<name>A0A1G4T5R1_9CAUL</name>
<proteinExistence type="predicted"/>
<dbReference type="PANTHER" id="PTHR30620:SF77">
    <property type="entry name" value="LYSOSOMAL BETA GLUCOSIDASE-LIKE"/>
    <property type="match status" value="1"/>
</dbReference>
<feature type="signal peptide" evidence="2">
    <location>
        <begin position="1"/>
        <end position="24"/>
    </location>
</feature>
<dbReference type="InterPro" id="IPR036962">
    <property type="entry name" value="Glyco_hydro_3_N_sf"/>
</dbReference>
<protein>
    <submittedName>
        <fullName evidence="6">Beta-glucosidase</fullName>
    </submittedName>
</protein>
<dbReference type="InterPro" id="IPR036881">
    <property type="entry name" value="Glyco_hydro_3_C_sf"/>
</dbReference>
<dbReference type="GO" id="GO:0009251">
    <property type="term" value="P:glucan catabolic process"/>
    <property type="evidence" value="ECO:0007669"/>
    <property type="project" value="TreeGrafter"/>
</dbReference>
<evidence type="ECO:0000256" key="1">
    <source>
        <dbReference type="ARBA" id="ARBA00022801"/>
    </source>
</evidence>
<dbReference type="Gene3D" id="2.60.120.430">
    <property type="entry name" value="Galactose-binding lectin"/>
    <property type="match status" value="1"/>
</dbReference>
<feature type="domain" description="Glycoside hydrolase family 3 C-terminal" evidence="4">
    <location>
        <begin position="421"/>
        <end position="628"/>
    </location>
</feature>
<dbReference type="Gene3D" id="3.20.20.300">
    <property type="entry name" value="Glycoside hydrolase, family 3, N-terminal domain"/>
    <property type="match status" value="1"/>
</dbReference>
<evidence type="ECO:0000256" key="2">
    <source>
        <dbReference type="SAM" id="SignalP"/>
    </source>
</evidence>
<keyword evidence="2" id="KW-0732">Signal</keyword>
<gene>
    <name evidence="6" type="ORF">SAMN02927928_3299</name>
</gene>
<dbReference type="RefSeq" id="WP_090650123.1">
    <property type="nucleotide sequence ID" value="NZ_CBCRYE010000010.1"/>
</dbReference>
<evidence type="ECO:0000259" key="5">
    <source>
        <dbReference type="Pfam" id="PF18559"/>
    </source>
</evidence>
<organism evidence="6 7">
    <name type="scientific">Asticcacaulis taihuensis</name>
    <dbReference type="NCBI Taxonomy" id="260084"/>
    <lineage>
        <taxon>Bacteria</taxon>
        <taxon>Pseudomonadati</taxon>
        <taxon>Pseudomonadota</taxon>
        <taxon>Alphaproteobacteria</taxon>
        <taxon>Caulobacterales</taxon>
        <taxon>Caulobacteraceae</taxon>
        <taxon>Asticcacaulis</taxon>
    </lineage>
</organism>
<keyword evidence="1" id="KW-0378">Hydrolase</keyword>
<dbReference type="AlphaFoldDB" id="A0A1G4T5R1"/>
<dbReference type="SUPFAM" id="SSF51445">
    <property type="entry name" value="(Trans)glycosidases"/>
    <property type="match status" value="1"/>
</dbReference>
<dbReference type="SUPFAM" id="SSF52279">
    <property type="entry name" value="Beta-D-glucan exohydrolase, C-terminal domain"/>
    <property type="match status" value="1"/>
</dbReference>
<dbReference type="InterPro" id="IPR041443">
    <property type="entry name" value="Exop_C"/>
</dbReference>
<dbReference type="InterPro" id="IPR002772">
    <property type="entry name" value="Glyco_hydro_3_C"/>
</dbReference>
<dbReference type="InterPro" id="IPR001764">
    <property type="entry name" value="Glyco_hydro_3_N"/>
</dbReference>
<dbReference type="GO" id="GO:0008422">
    <property type="term" value="F:beta-glucosidase activity"/>
    <property type="evidence" value="ECO:0007669"/>
    <property type="project" value="TreeGrafter"/>
</dbReference>
<evidence type="ECO:0000259" key="3">
    <source>
        <dbReference type="Pfam" id="PF00933"/>
    </source>
</evidence>
<dbReference type="PRINTS" id="PR00133">
    <property type="entry name" value="GLHYDRLASE3"/>
</dbReference>
<dbReference type="Pfam" id="PF01915">
    <property type="entry name" value="Glyco_hydro_3_C"/>
    <property type="match status" value="1"/>
</dbReference>
<evidence type="ECO:0000313" key="7">
    <source>
        <dbReference type="Proteomes" id="UP000199150"/>
    </source>
</evidence>
<feature type="domain" description="ExoP galactose-binding-like" evidence="5">
    <location>
        <begin position="696"/>
        <end position="806"/>
    </location>
</feature>
<evidence type="ECO:0000259" key="4">
    <source>
        <dbReference type="Pfam" id="PF01915"/>
    </source>
</evidence>
<feature type="chain" id="PRO_5011431604" evidence="2">
    <location>
        <begin position="25"/>
        <end position="818"/>
    </location>
</feature>
<dbReference type="STRING" id="260084.SAMN02927928_3299"/>
<feature type="domain" description="Glycoside hydrolase family 3 N-terminal" evidence="3">
    <location>
        <begin position="61"/>
        <end position="382"/>
    </location>
</feature>
<evidence type="ECO:0000313" key="6">
    <source>
        <dbReference type="EMBL" id="SCW76748.1"/>
    </source>
</evidence>
<dbReference type="OrthoDB" id="9781691at2"/>
<dbReference type="PANTHER" id="PTHR30620">
    <property type="entry name" value="PERIPLASMIC BETA-GLUCOSIDASE-RELATED"/>
    <property type="match status" value="1"/>
</dbReference>
<accession>A0A1G4T5R1</accession>
<dbReference type="InterPro" id="IPR051915">
    <property type="entry name" value="Cellulose_Degrad_GH3"/>
</dbReference>
<sequence length="818" mass="86932">MSHRPLLRAAASVAALLLAVSAQAAEKPATVHPKLWPAAKSPIGLDPVIEKRITDMLARMTVEEKVGQVIQPEWKSIKPEEVTQYHIGSIENGGGAVPNGNKHATVKDWVDLIEPYYQASVAPGQKVTIPLIWASDAVHGHNNVYGATLFPHNIGLGAAHDPDLLKRIGEATAAEVRSTGMDWSFAPTIAVARDDRWGRTYESYSEDPAITRQYAAAMVSGIQGAGATFLDDHHVIATAKHFLGDGSTDGGRDQGNSTVSEADLARLHGAAYADAINAGTQSVMASYNSWHGTKMHGNKALLTDVLKGRMGFDGFIMGDWLAHAQIPGCSNSDCAPAFNAGLDIFNAPQDWKPLYANLVREVKDGTIPKARLDDAVRRILRVKFRLKVFDQPSPANRPETFKPIGTPEHRAIAREAVAKSLVLLKNNGVLPLKAGARVLIAGDGADNIAMQSGGWTLSWQGADNTNADFPGATSIYEGLKAQIEASGGQALYSPDGTGPQKPDVAIVIFGETPYAEFMGDQSDVALHHDNSESLELIKKLKAQGIPVVAVMMSGRPLYVNPQINAADAFVAAWLPGSEGEGVADVLTGKRDFSGKLSFSWPKRPDQTPLNVGDKDYAPQFAYGFGLSYAAPAETPQLPEVADTTKYGEKNVYLSKGTFWNGYKLTLSDNAQHRMDYVGSQATLYGTAALTVSPETDGAVKAVWNGKARAALEVGADAPSDIAREANGAMMIALSIRVNATPSAEVRLGVGSASVPVTGWLKNASTSYATLAVPLSCFKAQNLAATPTVARIETAGALDISVSDIRLTETRPGASCPAE</sequence>
<dbReference type="Pfam" id="PF00933">
    <property type="entry name" value="Glyco_hydro_3"/>
    <property type="match status" value="1"/>
</dbReference>